<evidence type="ECO:0000313" key="2">
    <source>
        <dbReference type="Proteomes" id="UP000688947"/>
    </source>
</evidence>
<comment type="caution">
    <text evidence="1">The sequence shown here is derived from an EMBL/GenBank/DDBJ whole genome shotgun (WGS) entry which is preliminary data.</text>
</comment>
<dbReference type="EMBL" id="JAENGZ010001455">
    <property type="protein sequence ID" value="KAG6947972.1"/>
    <property type="molecule type" value="Genomic_DNA"/>
</dbReference>
<dbReference type="AlphaFoldDB" id="A0A8T1TSF1"/>
<sequence>MLSYSIRSSGEGTPAKSRNSWLNLLGTHGTLANVVTTATVAETALQQCLVPQWLHTVDGKAAVFGPSAQRLTSALDMVHCSVGDMAQVFIVTTAAELVSNSRLLTVLRSCARRQQALEGGIACHRLSSQAAAVVDSVIDCLVKLLSPSAVDAGVDTQRVKHPPTALPGATVDVGLRHVYA</sequence>
<reference evidence="1" key="1">
    <citation type="submission" date="2021-01" db="EMBL/GenBank/DDBJ databases">
        <title>Phytophthora aleatoria, a newly-described species from Pinus radiata is distinct from Phytophthora cactorum isolates based on comparative genomics.</title>
        <authorList>
            <person name="Mcdougal R."/>
            <person name="Panda P."/>
            <person name="Williams N."/>
            <person name="Studholme D.J."/>
        </authorList>
    </citation>
    <scope>NUCLEOTIDE SEQUENCE</scope>
    <source>
        <strain evidence="1">NZFS 3830</strain>
    </source>
</reference>
<evidence type="ECO:0000313" key="1">
    <source>
        <dbReference type="EMBL" id="KAG6947972.1"/>
    </source>
</evidence>
<name>A0A8T1TSF1_9STRA</name>
<accession>A0A8T1TSF1</accession>
<organism evidence="1 2">
    <name type="scientific">Phytophthora cactorum</name>
    <dbReference type="NCBI Taxonomy" id="29920"/>
    <lineage>
        <taxon>Eukaryota</taxon>
        <taxon>Sar</taxon>
        <taxon>Stramenopiles</taxon>
        <taxon>Oomycota</taxon>
        <taxon>Peronosporomycetes</taxon>
        <taxon>Peronosporales</taxon>
        <taxon>Peronosporaceae</taxon>
        <taxon>Phytophthora</taxon>
    </lineage>
</organism>
<protein>
    <submittedName>
        <fullName evidence="1">Uncharacterized protein</fullName>
    </submittedName>
</protein>
<dbReference type="Proteomes" id="UP000688947">
    <property type="component" value="Unassembled WGS sequence"/>
</dbReference>
<feature type="non-terminal residue" evidence="1">
    <location>
        <position position="1"/>
    </location>
</feature>
<gene>
    <name evidence="1" type="ORF">JG687_00015771</name>
</gene>
<dbReference type="VEuPathDB" id="FungiDB:PC110_g20162"/>
<proteinExistence type="predicted"/>